<dbReference type="PANTHER" id="PTHR30336:SF20">
    <property type="entry name" value="DUF218 DOMAIN-CONTAINING PROTEIN"/>
    <property type="match status" value="1"/>
</dbReference>
<dbReference type="AlphaFoldDB" id="A0A9X4KY49"/>
<proteinExistence type="predicted"/>
<feature type="transmembrane region" description="Helical" evidence="1">
    <location>
        <begin position="25"/>
        <end position="48"/>
    </location>
</feature>
<keyword evidence="1" id="KW-1133">Transmembrane helix</keyword>
<gene>
    <name evidence="3" type="ORF">OMP40_29555</name>
</gene>
<dbReference type="InterPro" id="IPR051599">
    <property type="entry name" value="Cell_Envelope_Assoc"/>
</dbReference>
<feature type="domain" description="DUF218" evidence="2">
    <location>
        <begin position="64"/>
        <end position="205"/>
    </location>
</feature>
<comment type="caution">
    <text evidence="3">The sequence shown here is derived from an EMBL/GenBank/DDBJ whole genome shotgun (WGS) entry which is preliminary data.</text>
</comment>
<keyword evidence="1" id="KW-0472">Membrane</keyword>
<dbReference type="PANTHER" id="PTHR30336">
    <property type="entry name" value="INNER MEMBRANE PROTEIN, PROBABLE PERMEASE"/>
    <property type="match status" value="1"/>
</dbReference>
<evidence type="ECO:0000256" key="1">
    <source>
        <dbReference type="SAM" id="Phobius"/>
    </source>
</evidence>
<evidence type="ECO:0000313" key="4">
    <source>
        <dbReference type="Proteomes" id="UP001153404"/>
    </source>
</evidence>
<name>A0A9X4KY49_9BACL</name>
<evidence type="ECO:0000313" key="3">
    <source>
        <dbReference type="EMBL" id="MDG0813002.1"/>
    </source>
</evidence>
<keyword evidence="4" id="KW-1185">Reference proteome</keyword>
<protein>
    <submittedName>
        <fullName evidence="3">YdcF family protein</fullName>
    </submittedName>
</protein>
<accession>A0A9X4KY49</accession>
<dbReference type="RefSeq" id="WP_277536688.1">
    <property type="nucleotide sequence ID" value="NZ_JAPDIA010000008.1"/>
</dbReference>
<evidence type="ECO:0000259" key="2">
    <source>
        <dbReference type="Pfam" id="PF02698"/>
    </source>
</evidence>
<dbReference type="InterPro" id="IPR003848">
    <property type="entry name" value="DUF218"/>
</dbReference>
<sequence>MKRAANGAPFAAAPVFRPRRKRLRAVVYVISAGLLALFVWCGGLFFVIGRFGGEPADGLPATSDVGIVLGASLWDNKPSPGLRERLDQALSLYKANVFRRLIVTGGLDAGGAVLTEAEGMRDYLRERGVPASAIVIEPRATSTYENLKYSKAIMDAQGWRTAVIVTHQYHGARSLDIAEALGYERPQVSVTDSKVMNMAYHRTREVLAYTKWLLQKWL</sequence>
<organism evidence="3 4">
    <name type="scientific">Cohnella rhizosphaerae</name>
    <dbReference type="NCBI Taxonomy" id="1457232"/>
    <lineage>
        <taxon>Bacteria</taxon>
        <taxon>Bacillati</taxon>
        <taxon>Bacillota</taxon>
        <taxon>Bacilli</taxon>
        <taxon>Bacillales</taxon>
        <taxon>Paenibacillaceae</taxon>
        <taxon>Cohnella</taxon>
    </lineage>
</organism>
<dbReference type="Pfam" id="PF02698">
    <property type="entry name" value="DUF218"/>
    <property type="match status" value="1"/>
</dbReference>
<dbReference type="CDD" id="cd06259">
    <property type="entry name" value="YdcF-like"/>
    <property type="match status" value="1"/>
</dbReference>
<dbReference type="InterPro" id="IPR014729">
    <property type="entry name" value="Rossmann-like_a/b/a_fold"/>
</dbReference>
<keyword evidence="1" id="KW-0812">Transmembrane</keyword>
<dbReference type="Gene3D" id="3.40.50.620">
    <property type="entry name" value="HUPs"/>
    <property type="match status" value="1"/>
</dbReference>
<dbReference type="Proteomes" id="UP001153404">
    <property type="component" value="Unassembled WGS sequence"/>
</dbReference>
<dbReference type="GO" id="GO:0005886">
    <property type="term" value="C:plasma membrane"/>
    <property type="evidence" value="ECO:0007669"/>
    <property type="project" value="TreeGrafter"/>
</dbReference>
<reference evidence="3" key="1">
    <citation type="submission" date="2022-10" db="EMBL/GenBank/DDBJ databases">
        <title>Comparative genomic analysis of Cohnella hashimotonis sp. nov., isolated from the International Space Station.</title>
        <authorList>
            <person name="Simpson A."/>
            <person name="Venkateswaran K."/>
        </authorList>
    </citation>
    <scope>NUCLEOTIDE SEQUENCE</scope>
    <source>
        <strain evidence="3">DSM 28161</strain>
    </source>
</reference>
<dbReference type="EMBL" id="JAPDIA010000008">
    <property type="protein sequence ID" value="MDG0813002.1"/>
    <property type="molecule type" value="Genomic_DNA"/>
</dbReference>